<dbReference type="EMBL" id="LAVV01011273">
    <property type="protein sequence ID" value="KNZ47984.1"/>
    <property type="molecule type" value="Genomic_DNA"/>
</dbReference>
<dbReference type="VEuPathDB" id="FungiDB:VP01_599g2"/>
<proteinExistence type="predicted"/>
<keyword evidence="2" id="KW-1185">Reference proteome</keyword>
<organism evidence="1 2">
    <name type="scientific">Puccinia sorghi</name>
    <dbReference type="NCBI Taxonomy" id="27349"/>
    <lineage>
        <taxon>Eukaryota</taxon>
        <taxon>Fungi</taxon>
        <taxon>Dikarya</taxon>
        <taxon>Basidiomycota</taxon>
        <taxon>Pucciniomycotina</taxon>
        <taxon>Pucciniomycetes</taxon>
        <taxon>Pucciniales</taxon>
        <taxon>Pucciniaceae</taxon>
        <taxon>Puccinia</taxon>
    </lineage>
</organism>
<dbReference type="AlphaFoldDB" id="A0A0L6UHG0"/>
<dbReference type="Proteomes" id="UP000037035">
    <property type="component" value="Unassembled WGS sequence"/>
</dbReference>
<reference evidence="1 2" key="1">
    <citation type="submission" date="2015-08" db="EMBL/GenBank/DDBJ databases">
        <title>Next Generation Sequencing and Analysis of the Genome of Puccinia sorghi L Schw, the Causal Agent of Maize Common Rust.</title>
        <authorList>
            <person name="Rochi L."/>
            <person name="Burguener G."/>
            <person name="Darino M."/>
            <person name="Turjanski A."/>
            <person name="Kreff E."/>
            <person name="Dieguez M.J."/>
            <person name="Sacco F."/>
        </authorList>
    </citation>
    <scope>NUCLEOTIDE SEQUENCE [LARGE SCALE GENOMIC DNA]</scope>
    <source>
        <strain evidence="1 2">RO10H11247</strain>
    </source>
</reference>
<gene>
    <name evidence="1" type="ORF">VP01_599g2</name>
</gene>
<name>A0A0L6UHG0_9BASI</name>
<comment type="caution">
    <text evidence="1">The sequence shown here is derived from an EMBL/GenBank/DDBJ whole genome shotgun (WGS) entry which is preliminary data.</text>
</comment>
<accession>A0A0L6UHG0</accession>
<evidence type="ECO:0000313" key="1">
    <source>
        <dbReference type="EMBL" id="KNZ47984.1"/>
    </source>
</evidence>
<sequence length="148" mass="16880">MREEETQPECISSGSIFSSQVQIILISTIHPATTRGTYNYHHLKSEINCLQDRINLQLLQFQDKNTRLCVTIKKLQSDIIKAQHYLKQAAMEKKNLQNKMEMFQLCLERQNGTIYNQGMGGSGFWVPFSGIQAAPSAMFTQTPPEARK</sequence>
<protein>
    <submittedName>
        <fullName evidence="1">Uncharacterized protein</fullName>
    </submittedName>
</protein>
<evidence type="ECO:0000313" key="2">
    <source>
        <dbReference type="Proteomes" id="UP000037035"/>
    </source>
</evidence>